<evidence type="ECO:0000256" key="2">
    <source>
        <dbReference type="ARBA" id="ARBA00022737"/>
    </source>
</evidence>
<feature type="signal peptide" evidence="3">
    <location>
        <begin position="1"/>
        <end position="18"/>
    </location>
</feature>
<dbReference type="SUPFAM" id="SSF52058">
    <property type="entry name" value="L domain-like"/>
    <property type="match status" value="1"/>
</dbReference>
<dbReference type="InterPro" id="IPR001611">
    <property type="entry name" value="Leu-rich_rpt"/>
</dbReference>
<dbReference type="PANTHER" id="PTHR48051">
    <property type="match status" value="1"/>
</dbReference>
<dbReference type="RefSeq" id="WP_343790079.1">
    <property type="nucleotide sequence ID" value="NZ_BAAAFH010000022.1"/>
</dbReference>
<keyword evidence="2" id="KW-0677">Repeat</keyword>
<gene>
    <name evidence="4" type="ORF">GCM10009118_31080</name>
</gene>
<name>A0ABP3Y7W1_9FLAO</name>
<evidence type="ECO:0000313" key="5">
    <source>
        <dbReference type="Proteomes" id="UP001501126"/>
    </source>
</evidence>
<keyword evidence="3" id="KW-0732">Signal</keyword>
<dbReference type="InterPro" id="IPR032675">
    <property type="entry name" value="LRR_dom_sf"/>
</dbReference>
<keyword evidence="1" id="KW-0433">Leucine-rich repeat</keyword>
<dbReference type="Gene3D" id="3.80.10.10">
    <property type="entry name" value="Ribonuclease Inhibitor"/>
    <property type="match status" value="1"/>
</dbReference>
<dbReference type="InterPro" id="IPR050216">
    <property type="entry name" value="LRR_domain-containing"/>
</dbReference>
<evidence type="ECO:0000256" key="1">
    <source>
        <dbReference type="ARBA" id="ARBA00022614"/>
    </source>
</evidence>
<protein>
    <submittedName>
        <fullName evidence="4">Uncharacterized protein</fullName>
    </submittedName>
</protein>
<dbReference type="EMBL" id="BAAAFH010000022">
    <property type="protein sequence ID" value="GAA0876698.1"/>
    <property type="molecule type" value="Genomic_DNA"/>
</dbReference>
<keyword evidence="5" id="KW-1185">Reference proteome</keyword>
<dbReference type="PANTHER" id="PTHR48051:SF1">
    <property type="entry name" value="RAS SUPPRESSOR PROTEIN 1"/>
    <property type="match status" value="1"/>
</dbReference>
<evidence type="ECO:0000313" key="4">
    <source>
        <dbReference type="EMBL" id="GAA0876698.1"/>
    </source>
</evidence>
<reference evidence="5" key="1">
    <citation type="journal article" date="2019" name="Int. J. Syst. Evol. Microbiol.">
        <title>The Global Catalogue of Microorganisms (GCM) 10K type strain sequencing project: providing services to taxonomists for standard genome sequencing and annotation.</title>
        <authorList>
            <consortium name="The Broad Institute Genomics Platform"/>
            <consortium name="The Broad Institute Genome Sequencing Center for Infectious Disease"/>
            <person name="Wu L."/>
            <person name="Ma J."/>
        </authorList>
    </citation>
    <scope>NUCLEOTIDE SEQUENCE [LARGE SCALE GENOMIC DNA]</scope>
    <source>
        <strain evidence="5">JCM 16083</strain>
    </source>
</reference>
<accession>A0ABP3Y7W1</accession>
<dbReference type="Proteomes" id="UP001501126">
    <property type="component" value="Unassembled WGS sequence"/>
</dbReference>
<dbReference type="PROSITE" id="PS51450">
    <property type="entry name" value="LRR"/>
    <property type="match status" value="1"/>
</dbReference>
<sequence length="858" mass="99335">MKQLTLLLFLFLYFGAYTQNGCSTCLSIEEALERPEKVTHLILKNQGLDQFPEEIKHFSQLIYLDLSGNDIQTFPEDWEFNPILSEINLRNNIGLMSSSFFEFAKNMIQLEIVNLENCNMYQVSSRISLIKSVRELIISGNKLKTIPQELEMLPKLEKLILSNNEIEDIPYTLSNLWELKYLDISKNESMKLSGIMNSISTLDQLHTLLLSIQTDSCNLSKYFREISPKRVEFINSSFVRIPSPLFQNPNIKELRFNNCSFGNSTEQNNDLKKMSNLSLLEFFNCSSLPLLKELKNIDELFIYNSDGLATKDLIGLKTLNKLNLSGQQVTNEERKELMTSLPQTEITFAPQIVDLSIPPNKKSLSSSMSNNYSVNSNQGKTIQLQYSHFTIPEEAFVTSAGEVYDGDVSIAIKEYSDPISMFLEGIPMIFDNLGTTEIFGSNAMIDFRASDSVGNELFPNEIQPITVELIDRQPENRGELFYLNDTTRAWERAPENNLITFNNATINLKHKIDSIMAIPDHQLVNIQSIPVILRLRSKTKRLDPSELEFDIYVNNDLIRNGYKQKYNRVYFETNFDQQFISRHTWKLDTIMTPDLKNKLSEIRRNQRLPRKKEKKKRKRTNYIYSSRSLKNLSIVPDFDKDHFVLSFDYKNEKVQLPVYLNNSTTNKKMIDDQHKFYIQYLKKQAQEERYRTRINAAKAASLKHYAEISRLSRIRSISYSRLPDSVRNSYNSMPTTSESLIDRAEFGLTRFGTVNIDYFFKNPPDYFVAMEESLINTDKDSIHIPNEVSLILPSTNTYINAPAQYIPYYTKQKMLVLFRSDEENIHVGKIVNNEWVVHSFSINGLSSKSIKNKILSFR</sequence>
<evidence type="ECO:0000256" key="3">
    <source>
        <dbReference type="SAM" id="SignalP"/>
    </source>
</evidence>
<proteinExistence type="predicted"/>
<dbReference type="Pfam" id="PF13855">
    <property type="entry name" value="LRR_8"/>
    <property type="match status" value="1"/>
</dbReference>
<organism evidence="4 5">
    <name type="scientific">Wandonia haliotis</name>
    <dbReference type="NCBI Taxonomy" id="574963"/>
    <lineage>
        <taxon>Bacteria</taxon>
        <taxon>Pseudomonadati</taxon>
        <taxon>Bacteroidota</taxon>
        <taxon>Flavobacteriia</taxon>
        <taxon>Flavobacteriales</taxon>
        <taxon>Crocinitomicaceae</taxon>
        <taxon>Wandonia</taxon>
    </lineage>
</organism>
<dbReference type="SMART" id="SM00369">
    <property type="entry name" value="LRR_TYP"/>
    <property type="match status" value="3"/>
</dbReference>
<dbReference type="InterPro" id="IPR003591">
    <property type="entry name" value="Leu-rich_rpt_typical-subtyp"/>
</dbReference>
<comment type="caution">
    <text evidence="4">The sequence shown here is derived from an EMBL/GenBank/DDBJ whole genome shotgun (WGS) entry which is preliminary data.</text>
</comment>
<feature type="chain" id="PRO_5046060738" evidence="3">
    <location>
        <begin position="19"/>
        <end position="858"/>
    </location>
</feature>